<feature type="transmembrane region" description="Helical" evidence="1">
    <location>
        <begin position="77"/>
        <end position="97"/>
    </location>
</feature>
<dbReference type="AlphaFoldDB" id="A0A0M6WUY6"/>
<name>A0A0M6WUY6_9FIRM</name>
<organism evidence="2 3">
    <name type="scientific">Agathobacter rectalis</name>
    <dbReference type="NCBI Taxonomy" id="39491"/>
    <lineage>
        <taxon>Bacteria</taxon>
        <taxon>Bacillati</taxon>
        <taxon>Bacillota</taxon>
        <taxon>Clostridia</taxon>
        <taxon>Lachnospirales</taxon>
        <taxon>Lachnospiraceae</taxon>
        <taxon>Agathobacter</taxon>
    </lineage>
</organism>
<dbReference type="Proteomes" id="UP000049472">
    <property type="component" value="Unassembled WGS sequence"/>
</dbReference>
<evidence type="ECO:0000313" key="3">
    <source>
        <dbReference type="Proteomes" id="UP000049472"/>
    </source>
</evidence>
<reference evidence="3" key="1">
    <citation type="submission" date="2015-05" db="EMBL/GenBank/DDBJ databases">
        <authorList>
            <consortium name="Pathogen Informatics"/>
        </authorList>
    </citation>
    <scope>NUCLEOTIDE SEQUENCE [LARGE SCALE GENOMIC DNA]</scope>
    <source>
        <strain evidence="3">T1-815</strain>
    </source>
</reference>
<gene>
    <name evidence="2" type="ORF">T1815_26871</name>
</gene>
<sequence length="149" mass="17043">MLKKYKIGFDIWGIIVFLIIMIPNFIWFAVPAPNDILRTESVTVVIDAIGSICQVLMICALCVFINPERKKLSFTKIIIAMICCCVTYFVSWLFYYWGITNAVVILGLTIPPCMAFLFFAIDRKNHISIVPISIFTICHFIYGVVNYII</sequence>
<evidence type="ECO:0000256" key="1">
    <source>
        <dbReference type="SAM" id="Phobius"/>
    </source>
</evidence>
<feature type="transmembrane region" description="Helical" evidence="1">
    <location>
        <begin position="103"/>
        <end position="121"/>
    </location>
</feature>
<feature type="transmembrane region" description="Helical" evidence="1">
    <location>
        <begin position="42"/>
        <end position="65"/>
    </location>
</feature>
<keyword evidence="1" id="KW-0472">Membrane</keyword>
<keyword evidence="3" id="KW-1185">Reference proteome</keyword>
<keyword evidence="1" id="KW-0812">Transmembrane</keyword>
<evidence type="ECO:0000313" key="2">
    <source>
        <dbReference type="EMBL" id="CRL41406.1"/>
    </source>
</evidence>
<feature type="transmembrane region" description="Helical" evidence="1">
    <location>
        <begin position="128"/>
        <end position="148"/>
    </location>
</feature>
<keyword evidence="1" id="KW-1133">Transmembrane helix</keyword>
<protein>
    <submittedName>
        <fullName evidence="2">Uncharacterized protein</fullName>
    </submittedName>
</protein>
<accession>A0A0M6WUY6</accession>
<proteinExistence type="predicted"/>
<dbReference type="EMBL" id="CVRQ01000034">
    <property type="protein sequence ID" value="CRL41406.1"/>
    <property type="molecule type" value="Genomic_DNA"/>
</dbReference>
<feature type="transmembrane region" description="Helical" evidence="1">
    <location>
        <begin position="7"/>
        <end position="30"/>
    </location>
</feature>